<accession>A0A7S2BAW1</accession>
<evidence type="ECO:0000313" key="5">
    <source>
        <dbReference type="EMBL" id="CAD9391667.1"/>
    </source>
</evidence>
<dbReference type="AlphaFoldDB" id="A0A7S2BAW1"/>
<proteinExistence type="predicted"/>
<keyword evidence="3" id="KW-0175">Coiled coil</keyword>
<dbReference type="GO" id="GO:0000445">
    <property type="term" value="C:THO complex part of transcription export complex"/>
    <property type="evidence" value="ECO:0007669"/>
    <property type="project" value="InterPro"/>
</dbReference>
<evidence type="ECO:0000256" key="4">
    <source>
        <dbReference type="SAM" id="MobiDB-lite"/>
    </source>
</evidence>
<feature type="compositionally biased region" description="Basic and acidic residues" evidence="4">
    <location>
        <begin position="210"/>
        <end position="236"/>
    </location>
</feature>
<feature type="coiled-coil region" evidence="3">
    <location>
        <begin position="86"/>
        <end position="188"/>
    </location>
</feature>
<organism evidence="5">
    <name type="scientific">Pycnococcus provasolii</name>
    <dbReference type="NCBI Taxonomy" id="41880"/>
    <lineage>
        <taxon>Eukaryota</taxon>
        <taxon>Viridiplantae</taxon>
        <taxon>Chlorophyta</taxon>
        <taxon>Pseudoscourfieldiophyceae</taxon>
        <taxon>Pseudoscourfieldiales</taxon>
        <taxon>Pycnococcaceae</taxon>
        <taxon>Pycnococcus</taxon>
    </lineage>
</organism>
<comment type="subcellular location">
    <subcellularLocation>
        <location evidence="1">Nucleus</location>
    </subcellularLocation>
</comment>
<name>A0A7S2BAW1_9CHLO</name>
<dbReference type="EMBL" id="HBGR01011786">
    <property type="protein sequence ID" value="CAD9391667.1"/>
    <property type="molecule type" value="Transcribed_RNA"/>
</dbReference>
<keyword evidence="2" id="KW-0539">Nucleus</keyword>
<reference evidence="5" key="1">
    <citation type="submission" date="2021-01" db="EMBL/GenBank/DDBJ databases">
        <authorList>
            <person name="Corre E."/>
            <person name="Pelletier E."/>
            <person name="Niang G."/>
            <person name="Scheremetjew M."/>
            <person name="Finn R."/>
            <person name="Kale V."/>
            <person name="Holt S."/>
            <person name="Cochrane G."/>
            <person name="Meng A."/>
            <person name="Brown T."/>
            <person name="Cohen L."/>
        </authorList>
    </citation>
    <scope>NUCLEOTIDE SEQUENCE</scope>
    <source>
        <strain evidence="5">RCC733</strain>
    </source>
</reference>
<evidence type="ECO:0000256" key="1">
    <source>
        <dbReference type="ARBA" id="ARBA00004123"/>
    </source>
</evidence>
<evidence type="ECO:0000256" key="3">
    <source>
        <dbReference type="SAM" id="Coils"/>
    </source>
</evidence>
<gene>
    <name evidence="5" type="ORF">PPRO1471_LOCUS7831</name>
</gene>
<dbReference type="Pfam" id="PF05615">
    <property type="entry name" value="THOC7"/>
    <property type="match status" value="1"/>
</dbReference>
<evidence type="ECO:0008006" key="6">
    <source>
        <dbReference type="Google" id="ProtNLM"/>
    </source>
</evidence>
<feature type="region of interest" description="Disordered" evidence="4">
    <location>
        <begin position="209"/>
        <end position="236"/>
    </location>
</feature>
<evidence type="ECO:0000256" key="2">
    <source>
        <dbReference type="ARBA" id="ARBA00023242"/>
    </source>
</evidence>
<protein>
    <recommendedName>
        <fullName evidence="6">THO complex subunit 7</fullName>
    </recommendedName>
</protein>
<sequence length="236" mass="26434">MPLPGARAAAQQAIKAASSSQAASGSTAEVDEDAVLRTRFLSLTSSSRGVPIMDRLAKRFFTFATAVERSDEDAAKELYTQLVKDCAAVAFQLEQMEAKAEVLEKESDATGDVRSTLARRAEATQAEIESLKSELSRARRKRRRLEEYEGVRRLIVKEPPRSHTSQELSKLAEEVKALQDEHASLLRKKEIRRKQFSLLLTTIENLTTDIGHDDDHMHDDTTNLDDNEHDKDGKRV</sequence>
<dbReference type="InterPro" id="IPR008501">
    <property type="entry name" value="THOC7/Mft1"/>
</dbReference>
<dbReference type="GO" id="GO:0006397">
    <property type="term" value="P:mRNA processing"/>
    <property type="evidence" value="ECO:0007669"/>
    <property type="project" value="InterPro"/>
</dbReference>